<evidence type="ECO:0000313" key="5">
    <source>
        <dbReference type="Proteomes" id="UP000190135"/>
    </source>
</evidence>
<evidence type="ECO:0000256" key="3">
    <source>
        <dbReference type="SAM" id="Coils"/>
    </source>
</evidence>
<dbReference type="PANTHER" id="PTHR32347:SF23">
    <property type="entry name" value="BLL5650 PROTEIN"/>
    <property type="match status" value="1"/>
</dbReference>
<name>A0A1T4QQK3_9HYPH</name>
<dbReference type="PANTHER" id="PTHR32347">
    <property type="entry name" value="EFFLUX SYSTEM COMPONENT YKNX-RELATED"/>
    <property type="match status" value="1"/>
</dbReference>
<comment type="subcellular location">
    <subcellularLocation>
        <location evidence="1">Cell envelope</location>
    </subcellularLocation>
</comment>
<sequence length="323" mass="34115">MRRLLVIVAVLLLAVMAGWWWGIPGTGQSEPAPFLGYVEGDAIHTAAKAGGRIVSLDAKEGEDVAADAPLFKLDSESEEAAVSAAAAKLAEAKDQLADLEAAQQRPEEIAILEAERRQAAASLDLARTELERQRRLVAQKTAAQSSLDQAEMTFARDTAALGEAERRIEAGRLAARQGKVDAAKAAVAAAKAELDGAEKTLAERSVAAPAAGRISEVLYRVGEIVPAASPVVKILPPDRIEAWFYVPEGRIAALKPGAGVVLSCDGCPPGLSGTVRFIAPEAEFTPPVIFSRQERAKLVFLVKAAIDRPDAVAPGLPIEVRPR</sequence>
<proteinExistence type="predicted"/>
<dbReference type="SUPFAM" id="SSF111369">
    <property type="entry name" value="HlyD-like secretion proteins"/>
    <property type="match status" value="3"/>
</dbReference>
<dbReference type="Gene3D" id="2.40.50.100">
    <property type="match status" value="2"/>
</dbReference>
<dbReference type="AlphaFoldDB" id="A0A1T4QQK3"/>
<dbReference type="OrthoDB" id="9809385at2"/>
<gene>
    <name evidence="4" type="ORF">SAMN05428963_105189</name>
</gene>
<keyword evidence="2 3" id="KW-0175">Coiled coil</keyword>
<dbReference type="RefSeq" id="WP_078708088.1">
    <property type="nucleotide sequence ID" value="NZ_FUXL01000005.1"/>
</dbReference>
<evidence type="ECO:0000313" key="4">
    <source>
        <dbReference type="EMBL" id="SKA05964.1"/>
    </source>
</evidence>
<dbReference type="Gene3D" id="1.10.287.470">
    <property type="entry name" value="Helix hairpin bin"/>
    <property type="match status" value="2"/>
</dbReference>
<dbReference type="EMBL" id="FUXL01000005">
    <property type="protein sequence ID" value="SKA05964.1"/>
    <property type="molecule type" value="Genomic_DNA"/>
</dbReference>
<dbReference type="GO" id="GO:0030313">
    <property type="term" value="C:cell envelope"/>
    <property type="evidence" value="ECO:0007669"/>
    <property type="project" value="UniProtKB-SubCell"/>
</dbReference>
<dbReference type="Gene3D" id="2.40.30.170">
    <property type="match status" value="1"/>
</dbReference>
<dbReference type="InterPro" id="IPR050465">
    <property type="entry name" value="UPF0194_transport"/>
</dbReference>
<accession>A0A1T4QQK3</accession>
<feature type="coiled-coil region" evidence="3">
    <location>
        <begin position="75"/>
        <end position="129"/>
    </location>
</feature>
<dbReference type="Proteomes" id="UP000190135">
    <property type="component" value="Unassembled WGS sequence"/>
</dbReference>
<protein>
    <submittedName>
        <fullName evidence="4">HlyD family secretion protein</fullName>
    </submittedName>
</protein>
<evidence type="ECO:0000256" key="2">
    <source>
        <dbReference type="ARBA" id="ARBA00023054"/>
    </source>
</evidence>
<keyword evidence="5" id="KW-1185">Reference proteome</keyword>
<organism evidence="4 5">
    <name type="scientific">Consotaella salsifontis</name>
    <dbReference type="NCBI Taxonomy" id="1365950"/>
    <lineage>
        <taxon>Bacteria</taxon>
        <taxon>Pseudomonadati</taxon>
        <taxon>Pseudomonadota</taxon>
        <taxon>Alphaproteobacteria</taxon>
        <taxon>Hyphomicrobiales</taxon>
        <taxon>Aurantimonadaceae</taxon>
        <taxon>Consotaella</taxon>
    </lineage>
</organism>
<reference evidence="5" key="1">
    <citation type="submission" date="2017-02" db="EMBL/GenBank/DDBJ databases">
        <authorList>
            <person name="Varghese N."/>
            <person name="Submissions S."/>
        </authorList>
    </citation>
    <scope>NUCLEOTIDE SEQUENCE [LARGE SCALE GENOMIC DNA]</scope>
    <source>
        <strain evidence="5">USBA 369</strain>
    </source>
</reference>
<evidence type="ECO:0000256" key="1">
    <source>
        <dbReference type="ARBA" id="ARBA00004196"/>
    </source>
</evidence>
<dbReference type="STRING" id="1365950.SAMN05428963_105189"/>